<dbReference type="Gene3D" id="1.20.1510.10">
    <property type="entry name" value="Cation efflux protein transmembrane domain"/>
    <property type="match status" value="1"/>
</dbReference>
<feature type="transmembrane region" description="Helical" evidence="7">
    <location>
        <begin position="91"/>
        <end position="113"/>
    </location>
</feature>
<dbReference type="AlphaFoldDB" id="D5Q1D2"/>
<keyword evidence="6 7" id="KW-0472">Membrane</keyword>
<evidence type="ECO:0000256" key="2">
    <source>
        <dbReference type="ARBA" id="ARBA00008114"/>
    </source>
</evidence>
<protein>
    <submittedName>
        <fullName evidence="10">Cation diffusion facilitator family transporter</fullName>
    </submittedName>
</protein>
<dbReference type="PANTHER" id="PTHR43840:SF15">
    <property type="entry name" value="MITOCHONDRIAL METAL TRANSPORTER 1-RELATED"/>
    <property type="match status" value="1"/>
</dbReference>
<dbReference type="InterPro" id="IPR058533">
    <property type="entry name" value="Cation_efflux_TM"/>
</dbReference>
<dbReference type="SUPFAM" id="SSF161111">
    <property type="entry name" value="Cation efflux protein transmembrane domain-like"/>
    <property type="match status" value="1"/>
</dbReference>
<feature type="domain" description="Cation efflux protein cytoplasmic" evidence="9">
    <location>
        <begin position="220"/>
        <end position="294"/>
    </location>
</feature>
<dbReference type="FunFam" id="1.20.1510.10:FF:000006">
    <property type="entry name" value="Divalent cation efflux transporter"/>
    <property type="match status" value="1"/>
</dbReference>
<dbReference type="GO" id="GO:0006882">
    <property type="term" value="P:intracellular zinc ion homeostasis"/>
    <property type="evidence" value="ECO:0007669"/>
    <property type="project" value="TreeGrafter"/>
</dbReference>
<sequence length="297" mass="33568">MNRREGEFVMDNYKKVKQVLWIILFANFAVALLKIIIGNQIKSYSMTADGFHSLSDGASNIVGLIGIFFASKPKDKNHPYGHKKFEIITSLFISGMLFVIAIKIILSAVSRIANPVVPAITIESLIALIITLFINIFVCMYEYRVGTKLNSYVLISDSLHTRSDIFVSLGVLVTLFGVKLGFPVIIESIVPIIISVFIIYSAYGIFRPSIGILVDRVAVDEDYIKEIVFEFNEVRDVHNIRSRGSKSSIYIDMHVMVDPFISVEKSHDLTHKIEKQIQEEINENAQVIVHIEPFYSF</sequence>
<dbReference type="GO" id="GO:0015341">
    <property type="term" value="F:zinc efflux antiporter activity"/>
    <property type="evidence" value="ECO:0007669"/>
    <property type="project" value="TreeGrafter"/>
</dbReference>
<keyword evidence="4 7" id="KW-0812">Transmembrane</keyword>
<dbReference type="InterPro" id="IPR002524">
    <property type="entry name" value="Cation_efflux"/>
</dbReference>
<evidence type="ECO:0000313" key="11">
    <source>
        <dbReference type="Proteomes" id="UP000003227"/>
    </source>
</evidence>
<evidence type="ECO:0000256" key="3">
    <source>
        <dbReference type="ARBA" id="ARBA00022448"/>
    </source>
</evidence>
<dbReference type="Pfam" id="PF16916">
    <property type="entry name" value="ZT_dimer"/>
    <property type="match status" value="1"/>
</dbReference>
<feature type="transmembrane region" description="Helical" evidence="7">
    <location>
        <begin position="125"/>
        <end position="143"/>
    </location>
</feature>
<dbReference type="HOGENOM" id="CLU_013430_3_2_9"/>
<keyword evidence="5 7" id="KW-1133">Transmembrane helix</keyword>
<gene>
    <name evidence="10" type="ORF">HMPREF0220_0714</name>
</gene>
<dbReference type="EMBL" id="ADNX01000022">
    <property type="protein sequence ID" value="EFH08248.1"/>
    <property type="molecule type" value="Genomic_DNA"/>
</dbReference>
<feature type="domain" description="Cation efflux protein transmembrane" evidence="8">
    <location>
        <begin position="20"/>
        <end position="214"/>
    </location>
</feature>
<keyword evidence="3" id="KW-0813">Transport</keyword>
<dbReference type="InterPro" id="IPR027470">
    <property type="entry name" value="Cation_efflux_CTD"/>
</dbReference>
<accession>D5Q1D2</accession>
<dbReference type="InterPro" id="IPR050291">
    <property type="entry name" value="CDF_Transporter"/>
</dbReference>
<evidence type="ECO:0000259" key="9">
    <source>
        <dbReference type="Pfam" id="PF16916"/>
    </source>
</evidence>
<dbReference type="GO" id="GO:0005886">
    <property type="term" value="C:plasma membrane"/>
    <property type="evidence" value="ECO:0007669"/>
    <property type="project" value="TreeGrafter"/>
</dbReference>
<comment type="subcellular location">
    <subcellularLocation>
        <location evidence="1">Membrane</location>
        <topology evidence="1">Multi-pass membrane protein</topology>
    </subcellularLocation>
</comment>
<evidence type="ECO:0000256" key="5">
    <source>
        <dbReference type="ARBA" id="ARBA00022989"/>
    </source>
</evidence>
<dbReference type="Pfam" id="PF01545">
    <property type="entry name" value="Cation_efflux"/>
    <property type="match status" value="1"/>
</dbReference>
<dbReference type="NCBIfam" id="TIGR01297">
    <property type="entry name" value="CDF"/>
    <property type="match status" value="1"/>
</dbReference>
<comment type="caution">
    <text evidence="10">The sequence shown here is derived from an EMBL/GenBank/DDBJ whole genome shotgun (WGS) entry which is preliminary data.</text>
</comment>
<dbReference type="Gene3D" id="3.30.70.1350">
    <property type="entry name" value="Cation efflux protein, cytoplasmic domain"/>
    <property type="match status" value="1"/>
</dbReference>
<evidence type="ECO:0000256" key="6">
    <source>
        <dbReference type="ARBA" id="ARBA00023136"/>
    </source>
</evidence>
<dbReference type="InterPro" id="IPR027469">
    <property type="entry name" value="Cation_efflux_TMD_sf"/>
</dbReference>
<dbReference type="GO" id="GO:0015086">
    <property type="term" value="F:cadmium ion transmembrane transporter activity"/>
    <property type="evidence" value="ECO:0007669"/>
    <property type="project" value="TreeGrafter"/>
</dbReference>
<comment type="similarity">
    <text evidence="2">Belongs to the cation diffusion facilitator (CDF) transporter (TC 2.A.4) family.</text>
</comment>
<organism evidence="10 11">
    <name type="scientific">Clostridioides difficile NAP08</name>
    <dbReference type="NCBI Taxonomy" id="525259"/>
    <lineage>
        <taxon>Bacteria</taxon>
        <taxon>Bacillati</taxon>
        <taxon>Bacillota</taxon>
        <taxon>Clostridia</taxon>
        <taxon>Peptostreptococcales</taxon>
        <taxon>Peptostreptococcaceae</taxon>
        <taxon>Clostridioides</taxon>
    </lineage>
</organism>
<feature type="transmembrane region" description="Helical" evidence="7">
    <location>
        <begin position="20"/>
        <end position="38"/>
    </location>
</feature>
<evidence type="ECO:0000256" key="1">
    <source>
        <dbReference type="ARBA" id="ARBA00004141"/>
    </source>
</evidence>
<dbReference type="InterPro" id="IPR036837">
    <property type="entry name" value="Cation_efflux_CTD_sf"/>
</dbReference>
<evidence type="ECO:0000256" key="4">
    <source>
        <dbReference type="ARBA" id="ARBA00022692"/>
    </source>
</evidence>
<proteinExistence type="inferred from homology"/>
<evidence type="ECO:0000256" key="7">
    <source>
        <dbReference type="SAM" id="Phobius"/>
    </source>
</evidence>
<dbReference type="GO" id="GO:0015093">
    <property type="term" value="F:ferrous iron transmembrane transporter activity"/>
    <property type="evidence" value="ECO:0007669"/>
    <property type="project" value="TreeGrafter"/>
</dbReference>
<dbReference type="Proteomes" id="UP000003227">
    <property type="component" value="Unassembled WGS sequence"/>
</dbReference>
<name>D5Q1D2_CLODI</name>
<reference evidence="10 11" key="1">
    <citation type="submission" date="2010-05" db="EMBL/GenBank/DDBJ databases">
        <authorList>
            <person name="Qin X."/>
            <person name="Bachman B."/>
            <person name="Battles P."/>
            <person name="Bell A."/>
            <person name="Bess C."/>
            <person name="Bickham C."/>
            <person name="Chaboub L."/>
            <person name="Chen D."/>
            <person name="Coyle M."/>
            <person name="Deiros D.R."/>
            <person name="Dinh H."/>
            <person name="Forbes L."/>
            <person name="Fowler G."/>
            <person name="Francisco L."/>
            <person name="Fu Q."/>
            <person name="Gubbala S."/>
            <person name="Hale W."/>
            <person name="Han Y."/>
            <person name="Hemphill L."/>
            <person name="Highlander S.K."/>
            <person name="Hirani K."/>
            <person name="Hogues M."/>
            <person name="Jackson L."/>
            <person name="Jakkamsetti A."/>
            <person name="Javaid M."/>
            <person name="Jiang H."/>
            <person name="Korchina V."/>
            <person name="Kovar C."/>
            <person name="Lara F."/>
            <person name="Lee S."/>
            <person name="Mata R."/>
            <person name="Mathew T."/>
            <person name="Moen C."/>
            <person name="Morales K."/>
            <person name="Munidasa M."/>
            <person name="Nazareth L."/>
            <person name="Ngo R."/>
            <person name="Nguyen L."/>
            <person name="Okwuonu G."/>
            <person name="Ongeri F."/>
            <person name="Patil S."/>
            <person name="Petrosino J."/>
            <person name="Pham C."/>
            <person name="Pham P."/>
            <person name="Pu L.-L."/>
            <person name="Puazo M."/>
            <person name="Raj R."/>
            <person name="Reid J."/>
            <person name="Rouhana J."/>
            <person name="Saada N."/>
            <person name="Shang Y."/>
            <person name="Simmons D."/>
            <person name="Thornton R."/>
            <person name="Warren J."/>
            <person name="Weissenberger G."/>
            <person name="Zhang J."/>
            <person name="Zhang L."/>
            <person name="Zhou C."/>
            <person name="Zhu D."/>
            <person name="Muzny D."/>
            <person name="Worley K."/>
            <person name="Gibbs R."/>
        </authorList>
    </citation>
    <scope>NUCLEOTIDE SEQUENCE [LARGE SCALE GENOMIC DNA]</scope>
    <source>
        <strain evidence="10 11">NAP08</strain>
    </source>
</reference>
<evidence type="ECO:0000259" key="8">
    <source>
        <dbReference type="Pfam" id="PF01545"/>
    </source>
</evidence>
<evidence type="ECO:0000313" key="10">
    <source>
        <dbReference type="EMBL" id="EFH08248.1"/>
    </source>
</evidence>
<dbReference type="PANTHER" id="PTHR43840">
    <property type="entry name" value="MITOCHONDRIAL METAL TRANSPORTER 1-RELATED"/>
    <property type="match status" value="1"/>
</dbReference>
<feature type="transmembrane region" description="Helical" evidence="7">
    <location>
        <begin position="188"/>
        <end position="206"/>
    </location>
</feature>
<dbReference type="SUPFAM" id="SSF160240">
    <property type="entry name" value="Cation efflux protein cytoplasmic domain-like"/>
    <property type="match status" value="1"/>
</dbReference>